<organism evidence="2 3">
    <name type="scientific">Helianthus annuus</name>
    <name type="common">Common sunflower</name>
    <dbReference type="NCBI Taxonomy" id="4232"/>
    <lineage>
        <taxon>Eukaryota</taxon>
        <taxon>Viridiplantae</taxon>
        <taxon>Streptophyta</taxon>
        <taxon>Embryophyta</taxon>
        <taxon>Tracheophyta</taxon>
        <taxon>Spermatophyta</taxon>
        <taxon>Magnoliopsida</taxon>
        <taxon>eudicotyledons</taxon>
        <taxon>Gunneridae</taxon>
        <taxon>Pentapetalae</taxon>
        <taxon>asterids</taxon>
        <taxon>campanulids</taxon>
        <taxon>Asterales</taxon>
        <taxon>Asteraceae</taxon>
        <taxon>Asteroideae</taxon>
        <taxon>Heliantheae alliance</taxon>
        <taxon>Heliantheae</taxon>
        <taxon>Helianthus</taxon>
    </lineage>
</organism>
<feature type="chain" id="PRO_5039903654" evidence="1">
    <location>
        <begin position="26"/>
        <end position="70"/>
    </location>
</feature>
<gene>
    <name evidence="2" type="ORF">HanXRQr2_Chr02g0075721</name>
</gene>
<dbReference type="AlphaFoldDB" id="A0A9K3JQ15"/>
<name>A0A9K3JQ15_HELAN</name>
<evidence type="ECO:0000313" key="2">
    <source>
        <dbReference type="EMBL" id="KAF5819269.1"/>
    </source>
</evidence>
<reference evidence="2" key="1">
    <citation type="journal article" date="2017" name="Nature">
        <title>The sunflower genome provides insights into oil metabolism, flowering and Asterid evolution.</title>
        <authorList>
            <person name="Badouin H."/>
            <person name="Gouzy J."/>
            <person name="Grassa C.J."/>
            <person name="Murat F."/>
            <person name="Staton S.E."/>
            <person name="Cottret L."/>
            <person name="Lelandais-Briere C."/>
            <person name="Owens G.L."/>
            <person name="Carrere S."/>
            <person name="Mayjonade B."/>
            <person name="Legrand L."/>
            <person name="Gill N."/>
            <person name="Kane N.C."/>
            <person name="Bowers J.E."/>
            <person name="Hubner S."/>
            <person name="Bellec A."/>
            <person name="Berard A."/>
            <person name="Berges H."/>
            <person name="Blanchet N."/>
            <person name="Boniface M.C."/>
            <person name="Brunel D."/>
            <person name="Catrice O."/>
            <person name="Chaidir N."/>
            <person name="Claudel C."/>
            <person name="Donnadieu C."/>
            <person name="Faraut T."/>
            <person name="Fievet G."/>
            <person name="Helmstetter N."/>
            <person name="King M."/>
            <person name="Knapp S.J."/>
            <person name="Lai Z."/>
            <person name="Le Paslier M.C."/>
            <person name="Lippi Y."/>
            <person name="Lorenzon L."/>
            <person name="Mandel J.R."/>
            <person name="Marage G."/>
            <person name="Marchand G."/>
            <person name="Marquand E."/>
            <person name="Bret-Mestries E."/>
            <person name="Morien E."/>
            <person name="Nambeesan S."/>
            <person name="Nguyen T."/>
            <person name="Pegot-Espagnet P."/>
            <person name="Pouilly N."/>
            <person name="Raftis F."/>
            <person name="Sallet E."/>
            <person name="Schiex T."/>
            <person name="Thomas J."/>
            <person name="Vandecasteele C."/>
            <person name="Vares D."/>
            <person name="Vear F."/>
            <person name="Vautrin S."/>
            <person name="Crespi M."/>
            <person name="Mangin B."/>
            <person name="Burke J.M."/>
            <person name="Salse J."/>
            <person name="Munos S."/>
            <person name="Vincourt P."/>
            <person name="Rieseberg L.H."/>
            <person name="Langlade N.B."/>
        </authorList>
    </citation>
    <scope>NUCLEOTIDE SEQUENCE</scope>
    <source>
        <tissue evidence="2">Leaves</tissue>
    </source>
</reference>
<evidence type="ECO:0000313" key="3">
    <source>
        <dbReference type="Proteomes" id="UP000215914"/>
    </source>
</evidence>
<sequence length="70" mass="8165">MEARSYMKLTLGSILLHLIIQRIQMHVCLCIRESEKAKILCKVDGTDMAEHLRIRLKKEEAHLYTNIKDA</sequence>
<keyword evidence="2" id="KW-0378">Hydrolase</keyword>
<dbReference type="EC" id="3.4.19.12" evidence="2"/>
<protein>
    <submittedName>
        <fullName evidence="2">Ubiquitinyl hydrolase 1</fullName>
        <ecNumber evidence="2">3.4.19.12</ecNumber>
    </submittedName>
</protein>
<dbReference type="Proteomes" id="UP000215914">
    <property type="component" value="Unassembled WGS sequence"/>
</dbReference>
<comment type="caution">
    <text evidence="2">The sequence shown here is derived from an EMBL/GenBank/DDBJ whole genome shotgun (WGS) entry which is preliminary data.</text>
</comment>
<dbReference type="Gramene" id="mRNA:HanXRQr2_Chr02g0075721">
    <property type="protein sequence ID" value="mRNA:HanXRQr2_Chr02g0075721"/>
    <property type="gene ID" value="HanXRQr2_Chr02g0075721"/>
</dbReference>
<proteinExistence type="predicted"/>
<accession>A0A9K3JQ15</accession>
<keyword evidence="3" id="KW-1185">Reference proteome</keyword>
<feature type="signal peptide" evidence="1">
    <location>
        <begin position="1"/>
        <end position="25"/>
    </location>
</feature>
<evidence type="ECO:0000256" key="1">
    <source>
        <dbReference type="SAM" id="SignalP"/>
    </source>
</evidence>
<reference evidence="2" key="2">
    <citation type="submission" date="2020-06" db="EMBL/GenBank/DDBJ databases">
        <title>Helianthus annuus Genome sequencing and assembly Release 2.</title>
        <authorList>
            <person name="Gouzy J."/>
            <person name="Langlade N."/>
            <person name="Munos S."/>
        </authorList>
    </citation>
    <scope>NUCLEOTIDE SEQUENCE</scope>
    <source>
        <tissue evidence="2">Leaves</tissue>
    </source>
</reference>
<dbReference type="GO" id="GO:0004843">
    <property type="term" value="F:cysteine-type deubiquitinase activity"/>
    <property type="evidence" value="ECO:0007669"/>
    <property type="project" value="UniProtKB-EC"/>
</dbReference>
<dbReference type="EMBL" id="MNCJ02000317">
    <property type="protein sequence ID" value="KAF5819269.1"/>
    <property type="molecule type" value="Genomic_DNA"/>
</dbReference>
<keyword evidence="1" id="KW-0732">Signal</keyword>